<keyword evidence="2" id="KW-1185">Reference proteome</keyword>
<dbReference type="Proteomes" id="UP000184330">
    <property type="component" value="Unassembled WGS sequence"/>
</dbReference>
<sequence>MSINRLNFASISSKRATSVIFEDYTRPPDLPNTFVLSRSSSGSSLQSPLSLGTMAKSKMASTTGAKWYFEPTAEEIEALATLGDYEKLLISKLVHTLRLGVYFYQRQHTTDAQVSIKSTTPAAKACQKFSFAALKNCMESDKLFPLRLTAPSMHLITEILPLDTPPSTMLVFKVCVLRTFGVGSLDAINDLAKSLSTTDPEPDLKNLDTVIQGVGKGKDKMPRLVYGNLQIVRASVPEMLEKFWAFAKEITKEDKSTTLPTFEAIQTILCNASIPTVKRQGLLAWLITSDLAEWNICKAPEIEDLDAHMPTKKDKKAAPSGPTKALKRVEAEHKKLYGDEEGGYVRPDPSEALTNVWRVLANPPVGAAWLEELVEECRKAQGRALSVVDLEHLLCKIDRYGGKSG</sequence>
<dbReference type="EMBL" id="FJOG01000077">
    <property type="protein sequence ID" value="CZR69669.1"/>
    <property type="molecule type" value="Genomic_DNA"/>
</dbReference>
<gene>
    <name evidence="1" type="ORF">PAC_19569</name>
</gene>
<reference evidence="1 2" key="1">
    <citation type="submission" date="2016-03" db="EMBL/GenBank/DDBJ databases">
        <authorList>
            <person name="Ploux O."/>
        </authorList>
    </citation>
    <scope>NUCLEOTIDE SEQUENCE [LARGE SCALE GENOMIC DNA]</scope>
    <source>
        <strain evidence="1 2">UAMH 11012</strain>
    </source>
</reference>
<dbReference type="OrthoDB" id="3542933at2759"/>
<protein>
    <submittedName>
        <fullName evidence="1">Uncharacterized protein</fullName>
    </submittedName>
</protein>
<evidence type="ECO:0000313" key="2">
    <source>
        <dbReference type="Proteomes" id="UP000184330"/>
    </source>
</evidence>
<proteinExistence type="predicted"/>
<accession>A0A1L7XXF5</accession>
<name>A0A1L7XXF5_9HELO</name>
<organism evidence="1 2">
    <name type="scientific">Phialocephala subalpina</name>
    <dbReference type="NCBI Taxonomy" id="576137"/>
    <lineage>
        <taxon>Eukaryota</taxon>
        <taxon>Fungi</taxon>
        <taxon>Dikarya</taxon>
        <taxon>Ascomycota</taxon>
        <taxon>Pezizomycotina</taxon>
        <taxon>Leotiomycetes</taxon>
        <taxon>Helotiales</taxon>
        <taxon>Mollisiaceae</taxon>
        <taxon>Phialocephala</taxon>
        <taxon>Phialocephala fortinii species complex</taxon>
    </lineage>
</organism>
<dbReference type="AlphaFoldDB" id="A0A1L7XXF5"/>
<evidence type="ECO:0000313" key="1">
    <source>
        <dbReference type="EMBL" id="CZR69669.1"/>
    </source>
</evidence>